<feature type="transmembrane region" description="Helical" evidence="5">
    <location>
        <begin position="121"/>
        <end position="141"/>
    </location>
</feature>
<evidence type="ECO:0000256" key="5">
    <source>
        <dbReference type="HAMAP-Rule" id="MF_00189"/>
    </source>
</evidence>
<sequence length="219" mass="24241">MTAETPTPAEPSSLLKLALELGPLVVFFGVFRYGRELLEIPALHDAMAAATGPAALATESGPLFIATAAFMIAIAVSLAASWSMTRRLPRMAVVTGVVVAVFGGLTLWLQDETFIKMKPTIVNGLFAIALGIGLVQGRSYIKYLMGEAMPMDDRGWMIFTRRWAIFFTFMAVLNEIVWRSQSTEFWVSFKTFGNLPLTMGFMALQLPLLRRHMIEDTVR</sequence>
<gene>
    <name evidence="5" type="primary">yciB</name>
    <name evidence="6" type="ORF">H0I76_07730</name>
</gene>
<dbReference type="NCBIfam" id="NF001323">
    <property type="entry name" value="PRK00259.1-1"/>
    <property type="match status" value="1"/>
</dbReference>
<comment type="subcellular location">
    <subcellularLocation>
        <location evidence="5">Cell inner membrane</location>
        <topology evidence="5">Multi-pass membrane protein</topology>
    </subcellularLocation>
</comment>
<dbReference type="PANTHER" id="PTHR36917:SF1">
    <property type="entry name" value="INNER MEMBRANE-SPANNING PROTEIN YCIB"/>
    <property type="match status" value="1"/>
</dbReference>
<protein>
    <recommendedName>
        <fullName evidence="5">Inner membrane-spanning protein YciB</fullName>
    </recommendedName>
</protein>
<keyword evidence="2 5" id="KW-0812">Transmembrane</keyword>
<dbReference type="HAMAP" id="MF_00189">
    <property type="entry name" value="YciB"/>
    <property type="match status" value="1"/>
</dbReference>
<feature type="transmembrane region" description="Helical" evidence="5">
    <location>
        <begin position="192"/>
        <end position="209"/>
    </location>
</feature>
<dbReference type="PANTHER" id="PTHR36917">
    <property type="entry name" value="INTRACELLULAR SEPTATION PROTEIN A-RELATED"/>
    <property type="match status" value="1"/>
</dbReference>
<keyword evidence="4 5" id="KW-0472">Membrane</keyword>
<dbReference type="EMBL" id="JAEHHL010000004">
    <property type="protein sequence ID" value="MBK0399074.1"/>
    <property type="molecule type" value="Genomic_DNA"/>
</dbReference>
<accession>A0A8J7M670</accession>
<name>A0A8J7M670_9RHOB</name>
<dbReference type="NCBIfam" id="TIGR00997">
    <property type="entry name" value="ispZ"/>
    <property type="match status" value="1"/>
</dbReference>
<feature type="transmembrane region" description="Helical" evidence="5">
    <location>
        <begin position="63"/>
        <end position="84"/>
    </location>
</feature>
<dbReference type="AlphaFoldDB" id="A0A8J7M670"/>
<comment type="caution">
    <text evidence="6">The sequence shown here is derived from an EMBL/GenBank/DDBJ whole genome shotgun (WGS) entry which is preliminary data.</text>
</comment>
<feature type="transmembrane region" description="Helical" evidence="5">
    <location>
        <begin position="91"/>
        <end position="109"/>
    </location>
</feature>
<evidence type="ECO:0000256" key="1">
    <source>
        <dbReference type="ARBA" id="ARBA00022475"/>
    </source>
</evidence>
<dbReference type="GO" id="GO:0005886">
    <property type="term" value="C:plasma membrane"/>
    <property type="evidence" value="ECO:0007669"/>
    <property type="project" value="UniProtKB-SubCell"/>
</dbReference>
<comment type="function">
    <text evidence="5">Plays a role in cell envelope biogenesis, maintenance of cell envelope integrity and membrane homeostasis.</text>
</comment>
<proteinExistence type="inferred from homology"/>
<feature type="transmembrane region" description="Helical" evidence="5">
    <location>
        <begin position="162"/>
        <end position="180"/>
    </location>
</feature>
<evidence type="ECO:0000313" key="6">
    <source>
        <dbReference type="EMBL" id="MBK0399074.1"/>
    </source>
</evidence>
<keyword evidence="1 5" id="KW-1003">Cell membrane</keyword>
<comment type="similarity">
    <text evidence="5">Belongs to the YciB family.</text>
</comment>
<evidence type="ECO:0000256" key="4">
    <source>
        <dbReference type="ARBA" id="ARBA00023136"/>
    </source>
</evidence>
<dbReference type="Pfam" id="PF04279">
    <property type="entry name" value="IspA"/>
    <property type="match status" value="1"/>
</dbReference>
<evidence type="ECO:0000256" key="2">
    <source>
        <dbReference type="ARBA" id="ARBA00022692"/>
    </source>
</evidence>
<evidence type="ECO:0000256" key="3">
    <source>
        <dbReference type="ARBA" id="ARBA00022989"/>
    </source>
</evidence>
<dbReference type="Proteomes" id="UP000655420">
    <property type="component" value="Unassembled WGS sequence"/>
</dbReference>
<dbReference type="InterPro" id="IPR006008">
    <property type="entry name" value="YciB"/>
</dbReference>
<keyword evidence="5" id="KW-0997">Cell inner membrane</keyword>
<organism evidence="6 7">
    <name type="scientific">Thermohalobaculum xanthum</name>
    <dbReference type="NCBI Taxonomy" id="2753746"/>
    <lineage>
        <taxon>Bacteria</taxon>
        <taxon>Pseudomonadati</taxon>
        <taxon>Pseudomonadota</taxon>
        <taxon>Alphaproteobacteria</taxon>
        <taxon>Rhodobacterales</taxon>
        <taxon>Paracoccaceae</taxon>
        <taxon>Thermohalobaculum</taxon>
    </lineage>
</organism>
<keyword evidence="3 5" id="KW-1133">Transmembrane helix</keyword>
<evidence type="ECO:0000313" key="7">
    <source>
        <dbReference type="Proteomes" id="UP000655420"/>
    </source>
</evidence>
<reference evidence="6" key="1">
    <citation type="submission" date="2020-12" db="EMBL/GenBank/DDBJ databases">
        <title>Bacterial taxonomy.</title>
        <authorList>
            <person name="Pan X."/>
        </authorList>
    </citation>
    <scope>NUCLEOTIDE SEQUENCE</scope>
    <source>
        <strain evidence="6">M0105</strain>
    </source>
</reference>
<keyword evidence="7" id="KW-1185">Reference proteome</keyword>